<name>F0XYY7_AURAN</name>
<keyword evidence="7" id="KW-1185">Reference proteome</keyword>
<dbReference type="OrthoDB" id="1883432at2759"/>
<dbReference type="GO" id="GO:0007015">
    <property type="term" value="P:actin filament organization"/>
    <property type="evidence" value="ECO:0007669"/>
    <property type="project" value="InterPro"/>
</dbReference>
<organism evidence="7">
    <name type="scientific">Aureococcus anophagefferens</name>
    <name type="common">Harmful bloom alga</name>
    <dbReference type="NCBI Taxonomy" id="44056"/>
    <lineage>
        <taxon>Eukaryota</taxon>
        <taxon>Sar</taxon>
        <taxon>Stramenopiles</taxon>
        <taxon>Ochrophyta</taxon>
        <taxon>Pelagophyceae</taxon>
        <taxon>Pelagomonadales</taxon>
        <taxon>Pelagomonadaceae</taxon>
        <taxon>Aureococcus</taxon>
    </lineage>
</organism>
<dbReference type="OMA" id="WEQREFI"/>
<dbReference type="RefSeq" id="XP_009033469.1">
    <property type="nucleotide sequence ID" value="XM_009035221.1"/>
</dbReference>
<dbReference type="GO" id="GO:0031209">
    <property type="term" value="C:SCAR complex"/>
    <property type="evidence" value="ECO:0007669"/>
    <property type="project" value="InterPro"/>
</dbReference>
<dbReference type="Gene3D" id="1.20.5.110">
    <property type="match status" value="1"/>
</dbReference>
<gene>
    <name evidence="6" type="ORF">AURANDRAFT_20180</name>
</gene>
<comment type="similarity">
    <text evidence="2">Belongs to the BRK1 family.</text>
</comment>
<evidence type="ECO:0000256" key="3">
    <source>
        <dbReference type="ARBA" id="ARBA00022490"/>
    </source>
</evidence>
<dbReference type="PANTHER" id="PTHR33668">
    <property type="entry name" value="PROTEIN BRICK1"/>
    <property type="match status" value="1"/>
</dbReference>
<keyword evidence="5" id="KW-0206">Cytoskeleton</keyword>
<dbReference type="EMBL" id="GL833121">
    <property type="protein sequence ID" value="EGB12442.1"/>
    <property type="molecule type" value="Genomic_DNA"/>
</dbReference>
<comment type="subcellular location">
    <subcellularLocation>
        <location evidence="1">Cytoplasm</location>
        <location evidence="1">Cytoskeleton</location>
    </subcellularLocation>
</comment>
<accession>F0XYY7</accession>
<dbReference type="InParanoid" id="F0XYY7"/>
<dbReference type="eggNOG" id="ENOG502S3PY">
    <property type="taxonomic scope" value="Eukaryota"/>
</dbReference>
<dbReference type="GO" id="GO:0048870">
    <property type="term" value="P:cell motility"/>
    <property type="evidence" value="ECO:0007669"/>
    <property type="project" value="TreeGrafter"/>
</dbReference>
<evidence type="ECO:0000256" key="5">
    <source>
        <dbReference type="ARBA" id="ARBA00023212"/>
    </source>
</evidence>
<dbReference type="GeneID" id="20219248"/>
<evidence type="ECO:0000313" key="6">
    <source>
        <dbReference type="EMBL" id="EGB12442.1"/>
    </source>
</evidence>
<dbReference type="GO" id="GO:0044877">
    <property type="term" value="F:protein-containing complex binding"/>
    <property type="evidence" value="ECO:0007669"/>
    <property type="project" value="InterPro"/>
</dbReference>
<dbReference type="PANTHER" id="PTHR33668:SF1">
    <property type="entry name" value="PROTEIN BRICK1"/>
    <property type="match status" value="1"/>
</dbReference>
<dbReference type="AlphaFoldDB" id="F0XYY7"/>
<proteinExistence type="inferred from homology"/>
<evidence type="ECO:0000256" key="1">
    <source>
        <dbReference type="ARBA" id="ARBA00004245"/>
    </source>
</evidence>
<dbReference type="GO" id="GO:0008064">
    <property type="term" value="P:regulation of actin polymerization or depolymerization"/>
    <property type="evidence" value="ECO:0007669"/>
    <property type="project" value="TreeGrafter"/>
</dbReference>
<reference evidence="6 7" key="1">
    <citation type="journal article" date="2011" name="Proc. Natl. Acad. Sci. U.S.A.">
        <title>Niche of harmful alga Aureococcus anophagefferens revealed through ecogenomics.</title>
        <authorList>
            <person name="Gobler C.J."/>
            <person name="Berry D.L."/>
            <person name="Dyhrman S.T."/>
            <person name="Wilhelm S.W."/>
            <person name="Salamov A."/>
            <person name="Lobanov A.V."/>
            <person name="Zhang Y."/>
            <person name="Collier J.L."/>
            <person name="Wurch L.L."/>
            <person name="Kustka A.B."/>
            <person name="Dill B.D."/>
            <person name="Shah M."/>
            <person name="VerBerkmoes N.C."/>
            <person name="Kuo A."/>
            <person name="Terry A."/>
            <person name="Pangilinan J."/>
            <person name="Lindquist E.A."/>
            <person name="Lucas S."/>
            <person name="Paulsen I.T."/>
            <person name="Hattenrath-Lehmann T.K."/>
            <person name="Talmage S.C."/>
            <person name="Walker E.A."/>
            <person name="Koch F."/>
            <person name="Burson A.M."/>
            <person name="Marcoval M.A."/>
            <person name="Tang Y.Z."/>
            <person name="Lecleir G.R."/>
            <person name="Coyne K.J."/>
            <person name="Berg G.M."/>
            <person name="Bertrand E.M."/>
            <person name="Saito M.A."/>
            <person name="Gladyshev V.N."/>
            <person name="Grigoriev I.V."/>
        </authorList>
    </citation>
    <scope>NUCLEOTIDE SEQUENCE [LARGE SCALE GENOMIC DNA]</scope>
    <source>
        <strain evidence="7">CCMP 1984</strain>
    </source>
</reference>
<dbReference type="InterPro" id="IPR033378">
    <property type="entry name" value="BRICK1"/>
</dbReference>
<dbReference type="KEGG" id="aaf:AURANDRAFT_20180"/>
<evidence type="ECO:0000313" key="7">
    <source>
        <dbReference type="Proteomes" id="UP000002729"/>
    </source>
</evidence>
<dbReference type="Proteomes" id="UP000002729">
    <property type="component" value="Unassembled WGS sequence"/>
</dbReference>
<keyword evidence="4" id="KW-0175">Coiled coil</keyword>
<evidence type="ECO:0000256" key="2">
    <source>
        <dbReference type="ARBA" id="ARBA00005620"/>
    </source>
</evidence>
<protein>
    <submittedName>
        <fullName evidence="6">Uncharacterized protein</fullName>
    </submittedName>
</protein>
<dbReference type="GO" id="GO:0005856">
    <property type="term" value="C:cytoskeleton"/>
    <property type="evidence" value="ECO:0007669"/>
    <property type="project" value="UniProtKB-SubCell"/>
</dbReference>
<sequence length="87" mass="9852">MPKAPAAAPGSAIDPATRHVVQTIQEDWENRELVEIVQMNLLTITNFLNRFDTSARYKLARINEKLSKLERSLDYCESAVKSTMEGE</sequence>
<keyword evidence="3" id="KW-0963">Cytoplasm</keyword>
<evidence type="ECO:0000256" key="4">
    <source>
        <dbReference type="ARBA" id="ARBA00023054"/>
    </source>
</evidence>